<feature type="binding site" evidence="15">
    <location>
        <position position="478"/>
    </location>
    <ligand>
        <name>substrate</name>
    </ligand>
</feature>
<dbReference type="Gene3D" id="3.30.465.10">
    <property type="match status" value="1"/>
</dbReference>
<dbReference type="GO" id="GO:0008611">
    <property type="term" value="P:ether lipid biosynthetic process"/>
    <property type="evidence" value="ECO:0007669"/>
    <property type="project" value="UniProtKB-UniPathway"/>
</dbReference>
<dbReference type="EC" id="2.5.1.26" evidence="7 18"/>
<dbReference type="AlphaFoldDB" id="A0A1D2NHA7"/>
<keyword evidence="9 18" id="KW-0285">Flavoprotein</keyword>
<comment type="catalytic activity">
    <reaction evidence="18">
        <text>a long chain fatty alcohol + a 1-acylglycerone 3-phosphate = a 1-O-alkylglycerone 3-phosphate + a long-chain fatty acid + H(+)</text>
        <dbReference type="Rhea" id="RHEA:36171"/>
        <dbReference type="ChEBI" id="CHEBI:15378"/>
        <dbReference type="ChEBI" id="CHEBI:17135"/>
        <dbReference type="ChEBI" id="CHEBI:57534"/>
        <dbReference type="ChEBI" id="CHEBI:57560"/>
        <dbReference type="ChEBI" id="CHEBI:73315"/>
        <dbReference type="EC" id="2.5.1.26"/>
    </reaction>
</comment>
<feature type="active site" description="Proton donor/acceptor" evidence="14">
    <location>
        <position position="540"/>
    </location>
</feature>
<dbReference type="Gene3D" id="3.30.300.330">
    <property type="match status" value="1"/>
</dbReference>
<evidence type="ECO:0000256" key="6">
    <source>
        <dbReference type="ARBA" id="ARBA00011738"/>
    </source>
</evidence>
<dbReference type="UniPathway" id="UPA00781"/>
<dbReference type="OMA" id="GTISHQH"/>
<comment type="similarity">
    <text evidence="5 18">Belongs to the FAD-binding oxidoreductase/transferase type 4 family.</text>
</comment>
<keyword evidence="10 18" id="KW-0808">Transferase</keyword>
<dbReference type="PANTHER" id="PTHR46568:SF1">
    <property type="entry name" value="ALKYLDIHYDROXYACETONEPHOSPHATE SYNTHASE, PEROXISOMAL"/>
    <property type="match status" value="1"/>
</dbReference>
<evidence type="ECO:0000256" key="8">
    <source>
        <dbReference type="ARBA" id="ARBA00022516"/>
    </source>
</evidence>
<comment type="caution">
    <text evidence="21">The sequence shown here is derived from an EMBL/GenBank/DDBJ whole genome shotgun (WGS) entry which is preliminary data.</text>
</comment>
<feature type="binding site" evidence="16">
    <location>
        <begin position="198"/>
        <end position="204"/>
    </location>
    <ligand>
        <name>FAD</name>
        <dbReference type="ChEBI" id="CHEBI:57692"/>
    </ligand>
</feature>
<comment type="pathway">
    <text evidence="3 18">Glycerolipid metabolism; ether lipid biosynthesis.</text>
</comment>
<evidence type="ECO:0000256" key="19">
    <source>
        <dbReference type="SAM" id="MobiDB-lite"/>
    </source>
</evidence>
<dbReference type="Proteomes" id="UP000094527">
    <property type="component" value="Unassembled WGS sequence"/>
</dbReference>
<keyword evidence="13 18" id="KW-0576">Peroxisome</keyword>
<dbReference type="PANTHER" id="PTHR46568">
    <property type="entry name" value="ALKYLDIHYDROXYACETONEPHOSPHATE SYNTHASE, PEROXISOMAL"/>
    <property type="match status" value="1"/>
</dbReference>
<dbReference type="GO" id="GO:0071949">
    <property type="term" value="F:FAD binding"/>
    <property type="evidence" value="ECO:0007669"/>
    <property type="project" value="InterPro"/>
</dbReference>
<evidence type="ECO:0000256" key="14">
    <source>
        <dbReference type="PIRSR" id="PIRSR625650-1"/>
    </source>
</evidence>
<evidence type="ECO:0000313" key="22">
    <source>
        <dbReference type="Proteomes" id="UP000094527"/>
    </source>
</evidence>
<feature type="binding site" evidence="16">
    <location>
        <begin position="332"/>
        <end position="338"/>
    </location>
    <ligand>
        <name>FAD</name>
        <dbReference type="ChEBI" id="CHEBI:57692"/>
    </ligand>
</feature>
<proteinExistence type="inferred from homology"/>
<dbReference type="InterPro" id="IPR016166">
    <property type="entry name" value="FAD-bd_PCMH"/>
</dbReference>
<feature type="site" description="Important for enzyme activity" evidence="17">
    <location>
        <position position="383"/>
    </location>
</feature>
<keyword evidence="8 18" id="KW-0444">Lipid biosynthesis</keyword>
<comment type="subunit">
    <text evidence="6 18">Homodimer.</text>
</comment>
<dbReference type="InterPro" id="IPR036318">
    <property type="entry name" value="FAD-bd_PCMH-like_sf"/>
</dbReference>
<dbReference type="SUPFAM" id="SSF55103">
    <property type="entry name" value="FAD-linked oxidases, C-terminal domain"/>
    <property type="match status" value="1"/>
</dbReference>
<evidence type="ECO:0000256" key="9">
    <source>
        <dbReference type="ARBA" id="ARBA00022630"/>
    </source>
</evidence>
<dbReference type="GO" id="GO:0008609">
    <property type="term" value="F:alkylglycerone-phosphate synthase activity"/>
    <property type="evidence" value="ECO:0007669"/>
    <property type="project" value="UniProtKB-EC"/>
</dbReference>
<reference evidence="21 22" key="1">
    <citation type="journal article" date="2016" name="Genome Biol. Evol.">
        <title>Gene Family Evolution Reflects Adaptation to Soil Environmental Stressors in the Genome of the Collembolan Orchesella cincta.</title>
        <authorList>
            <person name="Faddeeva-Vakhrusheva A."/>
            <person name="Derks M.F."/>
            <person name="Anvar S.Y."/>
            <person name="Agamennone V."/>
            <person name="Suring W."/>
            <person name="Smit S."/>
            <person name="van Straalen N.M."/>
            <person name="Roelofs D."/>
        </authorList>
    </citation>
    <scope>NUCLEOTIDE SEQUENCE [LARGE SCALE GENOMIC DNA]</scope>
    <source>
        <tissue evidence="21">Mixed pool</tissue>
    </source>
</reference>
<evidence type="ECO:0000259" key="20">
    <source>
        <dbReference type="PROSITE" id="PS51387"/>
    </source>
</evidence>
<dbReference type="InterPro" id="IPR016167">
    <property type="entry name" value="FAD-bd_PCMH_sub1"/>
</dbReference>
<dbReference type="Gene3D" id="1.10.45.10">
    <property type="entry name" value="Vanillyl-alcohol Oxidase, Chain A, domain 4"/>
    <property type="match status" value="1"/>
</dbReference>
<organism evidence="21 22">
    <name type="scientific">Orchesella cincta</name>
    <name type="common">Springtail</name>
    <name type="synonym">Podura cincta</name>
    <dbReference type="NCBI Taxonomy" id="48709"/>
    <lineage>
        <taxon>Eukaryota</taxon>
        <taxon>Metazoa</taxon>
        <taxon>Ecdysozoa</taxon>
        <taxon>Arthropoda</taxon>
        <taxon>Hexapoda</taxon>
        <taxon>Collembola</taxon>
        <taxon>Entomobryomorpha</taxon>
        <taxon>Entomobryoidea</taxon>
        <taxon>Orchesellidae</taxon>
        <taxon>Orchesellinae</taxon>
        <taxon>Orchesella</taxon>
    </lineage>
</organism>
<evidence type="ECO:0000256" key="10">
    <source>
        <dbReference type="ARBA" id="ARBA00022679"/>
    </source>
</evidence>
<sequence length="644" mass="71103">MSLSEKPGSRSSDGTLKSEVDEKALAVAVSSISSKSDLISSGSKYSSIPKQKQQALKWNGWGYKDSGFIFKNGCLEFTGSRYPLGSLVLPHFTHWVIMRLGGDFEAKSEAIPEPSAEGYAKPNVSQELIQELDGTSITYSMDGSDRLFRAHGHTLHEIFQLRTGNFPRIPDIVVWPEKHDDVVKIVQTATKFGAVLIPYGGGTSVSGALCCPENENRTIISIDMSQMNRILWVDESNLTCCAEGGIVGQDIEAQLRTKGFTTGHEPDSYEFSSLGGWVATRASGMKKNTYGNIEDLLVHVRMVTPKGVIEKHCQVPRISAGPDIHHIILGSEGTLGVITEVVLKIRPLPACKKYGSVVFPDFASGVACLREVAKQRCQPSSIRLMDNEQFKFGHSLRAPEGYLGALKGSLKSFYLTKFKGFDLNQICVATLLFEGNKEAVEFQEQRIYTIAAQHGGLPAGDANGERGYILTFVIAYIRDIALDYYIVAESFETSVPWSHTYNLCENVKLRVANECKERGIKHHFITCRVTQTYDVGACVYFYFAFNYRGMSDPVHVFEEIEEIARDEILANRGSISHHHGIGKIRRKWLPKTISGPSIGTLVHIKKTIDPDNVFGNSNILAELSTTSTSTTSQHSSNIPLKSKL</sequence>
<keyword evidence="12 18" id="KW-0443">Lipid metabolism</keyword>
<evidence type="ECO:0000256" key="1">
    <source>
        <dbReference type="ARBA" id="ARBA00001974"/>
    </source>
</evidence>
<dbReference type="Gene3D" id="3.30.43.10">
    <property type="entry name" value="Uridine Diphospho-n-acetylenolpyruvylglucosamine Reductase, domain 2"/>
    <property type="match status" value="1"/>
</dbReference>
<comment type="function">
    <text evidence="18">Catalyzes the exchange of an acyl for a long-chain alkyl group and the formation of the ether bond in the biosynthesis of ether phospholipids.</text>
</comment>
<dbReference type="Pfam" id="PF02913">
    <property type="entry name" value="FAD-oxidase_C"/>
    <property type="match status" value="1"/>
</dbReference>
<evidence type="ECO:0000256" key="13">
    <source>
        <dbReference type="ARBA" id="ARBA00023140"/>
    </source>
</evidence>
<keyword evidence="22" id="KW-1185">Reference proteome</keyword>
<evidence type="ECO:0000256" key="12">
    <source>
        <dbReference type="ARBA" id="ARBA00023098"/>
    </source>
</evidence>
<accession>A0A1D2NHA7</accession>
<evidence type="ECO:0000256" key="11">
    <source>
        <dbReference type="ARBA" id="ARBA00022827"/>
    </source>
</evidence>
<evidence type="ECO:0000256" key="5">
    <source>
        <dbReference type="ARBA" id="ARBA00008000"/>
    </source>
</evidence>
<evidence type="ECO:0000256" key="3">
    <source>
        <dbReference type="ARBA" id="ARBA00004670"/>
    </source>
</evidence>
<evidence type="ECO:0000256" key="4">
    <source>
        <dbReference type="ARBA" id="ARBA00005189"/>
    </source>
</evidence>
<dbReference type="InterPro" id="IPR006094">
    <property type="entry name" value="Oxid_FAD_bind_N"/>
</dbReference>
<evidence type="ECO:0000256" key="17">
    <source>
        <dbReference type="PIRSR" id="PIRSR625650-4"/>
    </source>
</evidence>
<dbReference type="GO" id="GO:0005777">
    <property type="term" value="C:peroxisome"/>
    <property type="evidence" value="ECO:0007669"/>
    <property type="project" value="UniProtKB-SubCell"/>
</dbReference>
<dbReference type="FunFam" id="3.30.43.10:FF:000003">
    <property type="entry name" value="Alkylglycerone-phosphate synthase"/>
    <property type="match status" value="1"/>
</dbReference>
<dbReference type="STRING" id="48709.A0A1D2NHA7"/>
<dbReference type="Gene3D" id="3.30.70.3450">
    <property type="match status" value="1"/>
</dbReference>
<comment type="pathway">
    <text evidence="4">Lipid metabolism.</text>
</comment>
<feature type="compositionally biased region" description="Low complexity" evidence="19">
    <location>
        <begin position="625"/>
        <end position="636"/>
    </location>
</feature>
<evidence type="ECO:0000256" key="16">
    <source>
        <dbReference type="PIRSR" id="PIRSR625650-3"/>
    </source>
</evidence>
<protein>
    <recommendedName>
        <fullName evidence="7 18">Alkylglycerone-phosphate synthase</fullName>
        <shortName evidence="18">Alkyl-DHAP synthase</shortName>
        <ecNumber evidence="7 18">2.5.1.26</ecNumber>
    </recommendedName>
</protein>
<dbReference type="EMBL" id="LJIJ01000039">
    <property type="protein sequence ID" value="ODN04640.1"/>
    <property type="molecule type" value="Genomic_DNA"/>
</dbReference>
<feature type="region of interest" description="Disordered" evidence="19">
    <location>
        <begin position="625"/>
        <end position="644"/>
    </location>
</feature>
<feature type="binding site" evidence="16">
    <location>
        <begin position="280"/>
        <end position="283"/>
    </location>
    <ligand>
        <name>FAD</name>
        <dbReference type="ChEBI" id="CHEBI:57692"/>
    </ligand>
</feature>
<dbReference type="SUPFAM" id="SSF56176">
    <property type="entry name" value="FAD-binding/transporter-associated domain-like"/>
    <property type="match status" value="1"/>
</dbReference>
<dbReference type="Pfam" id="PF01565">
    <property type="entry name" value="FAD_binding_4"/>
    <property type="match status" value="1"/>
</dbReference>
<dbReference type="Gene3D" id="3.30.160.650">
    <property type="match status" value="1"/>
</dbReference>
<gene>
    <name evidence="21" type="ORF">Ocin01_02061</name>
</gene>
<name>A0A1D2NHA7_ORCCI</name>
<evidence type="ECO:0000256" key="2">
    <source>
        <dbReference type="ARBA" id="ARBA00004275"/>
    </source>
</evidence>
<evidence type="ECO:0000313" key="21">
    <source>
        <dbReference type="EMBL" id="ODN04640.1"/>
    </source>
</evidence>
<evidence type="ECO:0000256" key="15">
    <source>
        <dbReference type="PIRSR" id="PIRSR625650-2"/>
    </source>
</evidence>
<feature type="domain" description="FAD-binding PCMH-type" evidence="20">
    <location>
        <begin position="166"/>
        <end position="348"/>
    </location>
</feature>
<evidence type="ECO:0000256" key="18">
    <source>
        <dbReference type="RuleBase" id="RU363113"/>
    </source>
</evidence>
<keyword evidence="11 16" id="KW-0274">FAD</keyword>
<comment type="subcellular location">
    <subcellularLocation>
        <location evidence="2 18">Peroxisome</location>
    </subcellularLocation>
</comment>
<dbReference type="PROSITE" id="PS51387">
    <property type="entry name" value="FAD_PCMH"/>
    <property type="match status" value="1"/>
</dbReference>
<comment type="cofactor">
    <cofactor evidence="1 16 18">
        <name>FAD</name>
        <dbReference type="ChEBI" id="CHEBI:57692"/>
    </cofactor>
</comment>
<dbReference type="InterPro" id="IPR016169">
    <property type="entry name" value="FAD-bd_PCMH_sub2"/>
</dbReference>
<dbReference type="InterPro" id="IPR016171">
    <property type="entry name" value="Vanillyl_alc_oxidase_C-sub2"/>
</dbReference>
<dbReference type="InterPro" id="IPR004113">
    <property type="entry name" value="FAD-bd_oxidored_4_C"/>
</dbReference>
<dbReference type="InterPro" id="IPR025650">
    <property type="entry name" value="Alkyl-DHAP_Synthase"/>
</dbReference>
<dbReference type="OrthoDB" id="7786253at2759"/>
<evidence type="ECO:0000256" key="7">
    <source>
        <dbReference type="ARBA" id="ARBA00012385"/>
    </source>
</evidence>
<dbReference type="InterPro" id="IPR016164">
    <property type="entry name" value="FAD-linked_Oxase-like_C"/>
</dbReference>